<accession>A0A4R1QWW7</accession>
<keyword evidence="1" id="KW-0677">Repeat</keyword>
<dbReference type="PROSITE" id="PS51272">
    <property type="entry name" value="SLH"/>
    <property type="match status" value="3"/>
</dbReference>
<evidence type="ECO:0000256" key="3">
    <source>
        <dbReference type="SAM" id="SignalP"/>
    </source>
</evidence>
<evidence type="ECO:0000313" key="6">
    <source>
        <dbReference type="EMBL" id="TCL54980.1"/>
    </source>
</evidence>
<reference evidence="6 7" key="1">
    <citation type="submission" date="2019-03" db="EMBL/GenBank/DDBJ databases">
        <title>Genomic Encyclopedia of Type Strains, Phase IV (KMG-IV): sequencing the most valuable type-strain genomes for metagenomic binning, comparative biology and taxonomic classification.</title>
        <authorList>
            <person name="Goeker M."/>
        </authorList>
    </citation>
    <scope>NUCLEOTIDE SEQUENCE [LARGE SCALE GENOMIC DNA]</scope>
    <source>
        <strain evidence="6 7">DSM 100556</strain>
    </source>
</reference>
<dbReference type="Gene3D" id="2.160.20.110">
    <property type="match status" value="1"/>
</dbReference>
<evidence type="ECO:0000256" key="2">
    <source>
        <dbReference type="SAM" id="MobiDB-lite"/>
    </source>
</evidence>
<evidence type="ECO:0000256" key="1">
    <source>
        <dbReference type="ARBA" id="ARBA00022737"/>
    </source>
</evidence>
<evidence type="ECO:0000259" key="5">
    <source>
        <dbReference type="PROSITE" id="PS51272"/>
    </source>
</evidence>
<feature type="compositionally biased region" description="Polar residues" evidence="2">
    <location>
        <begin position="1825"/>
        <end position="1840"/>
    </location>
</feature>
<dbReference type="PROSITE" id="PS50835">
    <property type="entry name" value="IG_LIKE"/>
    <property type="match status" value="1"/>
</dbReference>
<dbReference type="SUPFAM" id="SSF69360">
    <property type="entry name" value="Cell wall binding repeat"/>
    <property type="match status" value="1"/>
</dbReference>
<feature type="domain" description="SLH" evidence="5">
    <location>
        <begin position="2116"/>
        <end position="2179"/>
    </location>
</feature>
<dbReference type="Pfam" id="PF13290">
    <property type="entry name" value="CHB_HEX_C_1"/>
    <property type="match status" value="1"/>
</dbReference>
<evidence type="ECO:0000313" key="7">
    <source>
        <dbReference type="Proteomes" id="UP000295718"/>
    </source>
</evidence>
<feature type="region of interest" description="Disordered" evidence="2">
    <location>
        <begin position="36"/>
        <end position="107"/>
    </location>
</feature>
<feature type="compositionally biased region" description="Low complexity" evidence="2">
    <location>
        <begin position="1797"/>
        <end position="1824"/>
    </location>
</feature>
<feature type="signal peptide" evidence="3">
    <location>
        <begin position="1"/>
        <end position="31"/>
    </location>
</feature>
<gene>
    <name evidence="6" type="ORF">EDD76_11715</name>
</gene>
<proteinExistence type="predicted"/>
<dbReference type="Gene3D" id="2.60.40.3630">
    <property type="match status" value="1"/>
</dbReference>
<feature type="domain" description="Ig-like" evidence="4">
    <location>
        <begin position="645"/>
        <end position="740"/>
    </location>
</feature>
<keyword evidence="3" id="KW-0732">Signal</keyword>
<dbReference type="EMBL" id="SLUO01000017">
    <property type="protein sequence ID" value="TCL54980.1"/>
    <property type="molecule type" value="Genomic_DNA"/>
</dbReference>
<feature type="domain" description="SLH" evidence="5">
    <location>
        <begin position="2055"/>
        <end position="2115"/>
    </location>
</feature>
<dbReference type="STRING" id="1469948.GCA_000732725_03932"/>
<dbReference type="InterPro" id="IPR001119">
    <property type="entry name" value="SLH_dom"/>
</dbReference>
<dbReference type="Gene3D" id="2.60.40.2700">
    <property type="match status" value="3"/>
</dbReference>
<feature type="region of interest" description="Disordered" evidence="2">
    <location>
        <begin position="1795"/>
        <end position="1843"/>
    </location>
</feature>
<dbReference type="OrthoDB" id="1864276at2"/>
<dbReference type="RefSeq" id="WP_031392552.1">
    <property type="nucleotide sequence ID" value="NZ_JPNB01000003.1"/>
</dbReference>
<feature type="compositionally biased region" description="Low complexity" evidence="2">
    <location>
        <begin position="75"/>
        <end position="98"/>
    </location>
</feature>
<comment type="caution">
    <text evidence="6">The sequence shown here is derived from an EMBL/GenBank/DDBJ whole genome shotgun (WGS) entry which is preliminary data.</text>
</comment>
<dbReference type="Pfam" id="PF00395">
    <property type="entry name" value="SLH"/>
    <property type="match status" value="3"/>
</dbReference>
<evidence type="ECO:0000259" key="4">
    <source>
        <dbReference type="PROSITE" id="PS50835"/>
    </source>
</evidence>
<dbReference type="InterPro" id="IPR059177">
    <property type="entry name" value="GH29D-like_dom"/>
</dbReference>
<dbReference type="InterPro" id="IPR013783">
    <property type="entry name" value="Ig-like_fold"/>
</dbReference>
<feature type="domain" description="SLH" evidence="5">
    <location>
        <begin position="2182"/>
        <end position="2245"/>
    </location>
</feature>
<dbReference type="Proteomes" id="UP000295718">
    <property type="component" value="Unassembled WGS sequence"/>
</dbReference>
<keyword evidence="7" id="KW-1185">Reference proteome</keyword>
<dbReference type="Gene3D" id="2.10.270.10">
    <property type="entry name" value="Cholin Binding"/>
    <property type="match status" value="1"/>
</dbReference>
<name>A0A4R1QWW7_9FIRM</name>
<organism evidence="6 7">
    <name type="scientific">Kineothrix alysoides</name>
    <dbReference type="NCBI Taxonomy" id="1469948"/>
    <lineage>
        <taxon>Bacteria</taxon>
        <taxon>Bacillati</taxon>
        <taxon>Bacillota</taxon>
        <taxon>Clostridia</taxon>
        <taxon>Lachnospirales</taxon>
        <taxon>Lachnospiraceae</taxon>
        <taxon>Kineothrix</taxon>
    </lineage>
</organism>
<feature type="chain" id="PRO_5020360463" evidence="3">
    <location>
        <begin position="32"/>
        <end position="2287"/>
    </location>
</feature>
<dbReference type="Pfam" id="PF07581">
    <property type="entry name" value="Glug"/>
    <property type="match status" value="1"/>
</dbReference>
<dbReference type="InterPro" id="IPR007110">
    <property type="entry name" value="Ig-like_dom"/>
</dbReference>
<dbReference type="Gene3D" id="2.60.40.10">
    <property type="entry name" value="Immunoglobulins"/>
    <property type="match status" value="1"/>
</dbReference>
<protein>
    <submittedName>
        <fullName evidence="6">GLUG motif-containing protein</fullName>
    </submittedName>
</protein>
<sequence length="2287" mass="236588">MNRVIKKVKKVAFLCMAVLLVLNTLPANVFAVEGESAGTDSGGGPVSAVGESLSADSGGGLTPLSGESPSADSNGEPAPAADGSSSADSSGEPAPAAGESASTDSSASPVLTIGVSAITDSGTTIEFTSDQDGTVYYLIQETAKNKPDADTLKVSESVKITAGLPAVIDTRNLMRNTAYTVYGIAVIEGRPEDNIVSENFTTDMGEQATPVVSLLAAQLTSDGAELIFESDQDGTYYCLIDEEQADAPDAQTVKAPDEAAVKENGAILAESAITVSVTGELDAQKQYTAYLTVENEKGMLSEVQSLPVTAPMMLRGIMAAGTPDTSWYNTSASTFEISTADQLAGLALLLTNADSSGVDNFSGKSIKLTNDIDLSAYQSGNGWVAIGNNPSFSGTFDGNGKTIRGLEISGAESGYSCGLFSSVVNGTVKNLRLEEISIQLSENHITGGIVANLASGTIGNCYVSGMISVSGGLRIGGITGYASGGTVKNCVSTVNVSGQSYIGGIAGALNTSVENCYATGNITAVASGSNRAGGIAGNMGSSAGIRGCAALNGTIMGSGANSGRIFGEKNSAAVSANNYASSTMLVNGSAVAGGSADDKDGVPKSGAEWLTAATWGSAVLNWDAAIWNISEGSLPSLQVFGAAAPSAIISITEHPASITNAIAGSISGMLSVVAEVTPSGSLSYQWYQNTTDSNSGGTAISGANSSSFTIPVTLSAGTYYYFCEVRAGTSSARSNAARVNVSAVADTTAPVPGAVGTLQVASNFFSPERILVSWTKATDSVSSQTGLKYYVYRSTANDISAVQDCENNGTLQNYGGTSDTDSYSATWPGAGTTYYFNVVVQDEAGNKAAYQPVLRNGIAFAKQPKATTLAAGYVSGSLSVAAVSAPEETLSYQWYHTVNDGYGSPDVLSGETNASFTLPASLAAGDHYYFCKVSIKGGSIWAYSDRAKITVLSEATVPTITGPTSMTLEEGYAATSTGMYTITGTEPIGVPVKAGNAKITWNDTTKKLDIAEGLTVGTYPVTLEASHPSGKKGTLNFTLTVNPSPVSSIAIKTSPAILTYKEGDILNLNGLVVTLMKSDGNTEDVALADFGAKGIITNPANGDTLSGGTSTVTITVNGKTVNQLITVKYLSPVPGKPILVEKTVSSVTLQTMTSGGTDARYRLGTEGTWQNSPSFTGLSPNTSYTFYAQYPETVTHAESPISEGLTVITNKAALSGTVTIAGTPKYGEELSVNTSALTSVPEIGASNLGVLSYQWKRSGTDITGANNALYTLDAADIGETITVAVTTANCEGTITSTGSGPVAKQQQAAPAAPALYNKTADTITLNPVLGMEYLEDGGTWQTSNTFDSLDPDTEYTFYMRLKGTTTKEPSPASLPFIVKTHKATLSGTVTVGGTPKYGALLLAGTTGLNTTPAIPDLGELSYQWKRNGGAIAGANSESYILSSGDIGKTITVAVTSANCEGNITSAATAVVEKADGSTAPVVTGSYTGNGSTFTYTINAITGAEYKLDSGIWQDNNVFTGIAPLSSHTFYVRVRETAIQKAGEAGDTGLISFARLNDRPVPALNYVVSEGDFPKTITITEVPGAEYSFNGSSFSSARTYTSNHSENVTLSIRLAETDTHSVSSTNSLSINTANKNQTAPDIFTLIYEGINDTSYTVTIPETAGAEYSFDGTSWSSTYTKTGCMPGETVTGYKRMAARPGYNASAAVSNSAALPVFRVKTPAASPNGGTFAGSQSITLFSQTEDAEIYYTTDGSMPTIGSTLYTASFRLVQTMTVKAIAVKTGMADSEVLSVTFTKQSGNEGSSGDDSSSGNSPSSGGNSSSDGSATKNTVTSSGKKPNQPVTASASVVTTAGVSGTASAAIPDKSVTDAIAKAQEEAKRQGKAANGISVELNVTIPRGATALSVMLTSSSLNSLVSAGVSSFEINGSFIRMNLDQKALTEVMKQSNGSISITIAPKTKFSSSSKAMAGTRPLYDITVSYPKDGKATAISTFNGGIVTIAIPYKPGKNEAVGCLYGVYMDATGKVTRIEGSAYDANAGAVLIPTGHLSVYGVGYTAPLQKFVDTGSHWAKDSIDYVAGRGLITGTFDMTFFPDTAMTRGMLVTALGRLAGVDTKLYATNTFTDVKADSDFHPYIEWAYKNGIIQGIGNQQFAPDRAITREEISLILQNYAKATGYTLPVTRDAVNYADASSIGSMYKTAVTAMQQAGIMMSGNGNKFNPKDHATRAEVSIMLHRYIKLTIDPSTAQGWALNDAGQWLYYKDGKPLTGTQTVDSVEYYFNADGIRGIGR</sequence>
<dbReference type="InterPro" id="IPR011493">
    <property type="entry name" value="GLUG"/>
</dbReference>